<gene>
    <name evidence="1" type="ORF">N658DRAFT_515047</name>
</gene>
<sequence>MDVGLAKPLVAQRHPGVLRLPGTLRHRIYLHFGLASWDGRPYTIDLHGRKACRGTPAPGTIAAAVLYSANRFIIYYSHPGSLEPLRALTPRSVASLADLTVTLNQTSCVHPSPWGDDTSRACCLVWLPEIENGIEYDDPYCLRKQPNHLHDPALLSTDPGGNHDGWAAAQVMLKEWHSTAAYLSCYFRPGAFKSLAFVCDIEPEHERAAEAAECTVAPLRFLPPLRESHVRLCKTPDPRLCQLSQDAVLHARQLTAPYSKPSSTLTTLTMLPRELRLRILEYTDLITPRREVSWGRLRGAYMAAHATCYESDAEDEAHPDIHHGCQFSDCWFNNSDEPWVGCFCRRRHAASSSTCKCWPPPGPDLFLICRTLYHDAQLVFFSGNRFVVHDALDDGPETVPIPLSEPHRPSGCGLSESGYLYERLGASIFLREVVPTHCLAYLRFLELVFPPYPRHLWPKATHPAARDWQATVDWLRGKINAPGLTMRLATARPGDDWNHDTEEPLRHDGIARLARAEDDDGGLAGFYVRLTYPWGWTQASIKAQRQLIGHEWLEDMEEEISKCAERDVLGERRLASV</sequence>
<proteinExistence type="predicted"/>
<protein>
    <submittedName>
        <fullName evidence="1">Uncharacterized protein</fullName>
    </submittedName>
</protein>
<reference evidence="1" key="2">
    <citation type="submission" date="2023-05" db="EMBL/GenBank/DDBJ databases">
        <authorList>
            <consortium name="Lawrence Berkeley National Laboratory"/>
            <person name="Steindorff A."/>
            <person name="Hensen N."/>
            <person name="Bonometti L."/>
            <person name="Westerberg I."/>
            <person name="Brannstrom I.O."/>
            <person name="Guillou S."/>
            <person name="Cros-Aarteil S."/>
            <person name="Calhoun S."/>
            <person name="Haridas S."/>
            <person name="Kuo A."/>
            <person name="Mondo S."/>
            <person name="Pangilinan J."/>
            <person name="Riley R."/>
            <person name="Labutti K."/>
            <person name="Andreopoulos B."/>
            <person name="Lipzen A."/>
            <person name="Chen C."/>
            <person name="Yanf M."/>
            <person name="Daum C."/>
            <person name="Ng V."/>
            <person name="Clum A."/>
            <person name="Ohm R."/>
            <person name="Martin F."/>
            <person name="Silar P."/>
            <person name="Natvig D."/>
            <person name="Lalanne C."/>
            <person name="Gautier V."/>
            <person name="Ament-Velasquez S.L."/>
            <person name="Kruys A."/>
            <person name="Hutchinson M.I."/>
            <person name="Powell A.J."/>
            <person name="Barry K."/>
            <person name="Miller A.N."/>
            <person name="Grigoriev I.V."/>
            <person name="Debuchy R."/>
            <person name="Gladieux P."/>
            <person name="Thoren M.H."/>
            <person name="Johannesson H."/>
        </authorList>
    </citation>
    <scope>NUCLEOTIDE SEQUENCE</scope>
    <source>
        <strain evidence="1">CBS 757.83</strain>
    </source>
</reference>
<dbReference type="InterPro" id="IPR038883">
    <property type="entry name" value="AN11006-like"/>
</dbReference>
<comment type="caution">
    <text evidence="1">The sequence shown here is derived from an EMBL/GenBank/DDBJ whole genome shotgun (WGS) entry which is preliminary data.</text>
</comment>
<accession>A0AAN6Q3K7</accession>
<reference evidence="1" key="1">
    <citation type="journal article" date="2023" name="Mol. Phylogenet. Evol.">
        <title>Genome-scale phylogeny and comparative genomics of the fungal order Sordariales.</title>
        <authorList>
            <person name="Hensen N."/>
            <person name="Bonometti L."/>
            <person name="Westerberg I."/>
            <person name="Brannstrom I.O."/>
            <person name="Guillou S."/>
            <person name="Cros-Aarteil S."/>
            <person name="Calhoun S."/>
            <person name="Haridas S."/>
            <person name="Kuo A."/>
            <person name="Mondo S."/>
            <person name="Pangilinan J."/>
            <person name="Riley R."/>
            <person name="LaButti K."/>
            <person name="Andreopoulos B."/>
            <person name="Lipzen A."/>
            <person name="Chen C."/>
            <person name="Yan M."/>
            <person name="Daum C."/>
            <person name="Ng V."/>
            <person name="Clum A."/>
            <person name="Steindorff A."/>
            <person name="Ohm R.A."/>
            <person name="Martin F."/>
            <person name="Silar P."/>
            <person name="Natvig D.O."/>
            <person name="Lalanne C."/>
            <person name="Gautier V."/>
            <person name="Ament-Velasquez S.L."/>
            <person name="Kruys A."/>
            <person name="Hutchinson M.I."/>
            <person name="Powell A.J."/>
            <person name="Barry K."/>
            <person name="Miller A.N."/>
            <person name="Grigoriev I.V."/>
            <person name="Debuchy R."/>
            <person name="Gladieux P."/>
            <person name="Hiltunen Thoren M."/>
            <person name="Johannesson H."/>
        </authorList>
    </citation>
    <scope>NUCLEOTIDE SEQUENCE</scope>
    <source>
        <strain evidence="1">CBS 757.83</strain>
    </source>
</reference>
<evidence type="ECO:0000313" key="1">
    <source>
        <dbReference type="EMBL" id="KAK4102962.1"/>
    </source>
</evidence>
<dbReference type="PANTHER" id="PTHR42085">
    <property type="entry name" value="F-BOX DOMAIN-CONTAINING PROTEIN"/>
    <property type="match status" value="1"/>
</dbReference>
<organism evidence="1 2">
    <name type="scientific">Parathielavia hyrcaniae</name>
    <dbReference type="NCBI Taxonomy" id="113614"/>
    <lineage>
        <taxon>Eukaryota</taxon>
        <taxon>Fungi</taxon>
        <taxon>Dikarya</taxon>
        <taxon>Ascomycota</taxon>
        <taxon>Pezizomycotina</taxon>
        <taxon>Sordariomycetes</taxon>
        <taxon>Sordariomycetidae</taxon>
        <taxon>Sordariales</taxon>
        <taxon>Chaetomiaceae</taxon>
        <taxon>Parathielavia</taxon>
    </lineage>
</organism>
<keyword evidence="2" id="KW-1185">Reference proteome</keyword>
<name>A0AAN6Q3K7_9PEZI</name>
<evidence type="ECO:0000313" key="2">
    <source>
        <dbReference type="Proteomes" id="UP001305647"/>
    </source>
</evidence>
<dbReference type="Proteomes" id="UP001305647">
    <property type="component" value="Unassembled WGS sequence"/>
</dbReference>
<dbReference type="AlphaFoldDB" id="A0AAN6Q3K7"/>
<dbReference type="EMBL" id="MU863630">
    <property type="protein sequence ID" value="KAK4102962.1"/>
    <property type="molecule type" value="Genomic_DNA"/>
</dbReference>
<dbReference type="PANTHER" id="PTHR42085:SF2">
    <property type="entry name" value="F-BOX DOMAIN-CONTAINING PROTEIN"/>
    <property type="match status" value="1"/>
</dbReference>